<dbReference type="PROSITE" id="PS50853">
    <property type="entry name" value="FN3"/>
    <property type="match status" value="1"/>
</dbReference>
<evidence type="ECO:0000259" key="2">
    <source>
        <dbReference type="PROSITE" id="PS50853"/>
    </source>
</evidence>
<evidence type="ECO:0000313" key="4">
    <source>
        <dbReference type="Proteomes" id="UP000295832"/>
    </source>
</evidence>
<dbReference type="Gene3D" id="3.20.20.80">
    <property type="entry name" value="Glycosidases"/>
    <property type="match status" value="1"/>
</dbReference>
<dbReference type="Gene3D" id="2.60.40.10">
    <property type="entry name" value="Immunoglobulins"/>
    <property type="match status" value="1"/>
</dbReference>
<protein>
    <submittedName>
        <fullName evidence="3">Glycosidase</fullName>
    </submittedName>
</protein>
<dbReference type="STRING" id="926561.GCA_000379025_00723"/>
<name>A0A4R8H2C1_9FIRM</name>
<evidence type="ECO:0000313" key="3">
    <source>
        <dbReference type="EMBL" id="TDX52523.1"/>
    </source>
</evidence>
<dbReference type="Pfam" id="PF00128">
    <property type="entry name" value="Alpha-amylase"/>
    <property type="match status" value="2"/>
</dbReference>
<dbReference type="GO" id="GO:0004556">
    <property type="term" value="F:alpha-amylase activity"/>
    <property type="evidence" value="ECO:0007669"/>
    <property type="project" value="TreeGrafter"/>
</dbReference>
<dbReference type="Proteomes" id="UP000295832">
    <property type="component" value="Unassembled WGS sequence"/>
</dbReference>
<keyword evidence="3" id="KW-0326">Glycosidase</keyword>
<keyword evidence="3" id="KW-0378">Hydrolase</keyword>
<dbReference type="InterPro" id="IPR013783">
    <property type="entry name" value="Ig-like_fold"/>
</dbReference>
<feature type="chain" id="PRO_5039102733" evidence="1">
    <location>
        <begin position="24"/>
        <end position="810"/>
    </location>
</feature>
<accession>A0A4R8H2C1</accession>
<comment type="caution">
    <text evidence="3">The sequence shown here is derived from an EMBL/GenBank/DDBJ whole genome shotgun (WGS) entry which is preliminary data.</text>
</comment>
<dbReference type="AlphaFoldDB" id="A0A4R8H2C1"/>
<dbReference type="EMBL" id="SOEG01000006">
    <property type="protein sequence ID" value="TDX52523.1"/>
    <property type="molecule type" value="Genomic_DNA"/>
</dbReference>
<dbReference type="CDD" id="cd00063">
    <property type="entry name" value="FN3"/>
    <property type="match status" value="1"/>
</dbReference>
<dbReference type="InterPro" id="IPR017853">
    <property type="entry name" value="GH"/>
</dbReference>
<reference evidence="3 4" key="1">
    <citation type="submission" date="2019-03" db="EMBL/GenBank/DDBJ databases">
        <title>Subsurface microbial communities from deep shales in Ohio and West Virginia, USA.</title>
        <authorList>
            <person name="Wrighton K."/>
        </authorList>
    </citation>
    <scope>NUCLEOTIDE SEQUENCE [LARGE SCALE GENOMIC DNA]</scope>
    <source>
        <strain evidence="3 4">MSL 6dP</strain>
    </source>
</reference>
<sequence length="810" mass="89446">MQAMIRRNKLLLLTLMSFVLVMAVGCSSDNNSSDFIRDSKLTYQVKIPDVLIQSITDKVKVDKIEVTITNKEDSQDIQTETVTAEEGQHLEPIIFVEFNELARNATYKIEATAFDIDDKAKNEYPVFRGNSEILVSGEVTDEIKLKLTEASNLVVNLDNIPSEATSGKVILQGANNIEADIDLENNKADFSGSTISANYYDLVIKLDDNTKKYGGIYILPGRISNTEVIDLSGASNDLGEIKVIWAEAPEAPSNLVGEESNSEAVLEWQGDAVKYQIYRGTSEISTSFLAETSNLNYTDSSVTAGETYYYAVRAVTAEGLVSDFTSLVPVEIPGNGPVVTQDFNNLRIYQVFVGTFLDGDGRENFPAVWGNDDAYGDLDGVIEALDYIKGLGMNAVWLTPVFESNGNDKLDATGYFAQDYFNVDDNWGGNDKLKQLIDEAHAKGLYVFLDGVFGHHKGSVRPSPTGKTPAGGNDPVDYPGSLEFYKEVATWWIEEFEVDGWRLDQAYQVATGPHDGDYYQDKNYWVDIRRAVEEVCEQRKTRGEEWGTLGYMVAEIWDGGGESILKNAYTGYNGEKALLSAFDFPTRYKLVQTLAVEESGAGNNGDASALNWGFTSPDKIDGVYPNMFLDNHDLLRFGDLMQRGGIGEYWKRYKAAMSFVAAYTGPITIYYGDEWGAERKGYINDGDINQVHDDNCARSTGKISGFSTNEESMLDYTKSLMKIRSEHPALWRGKRENLIASGHQYADLKSDPDGSEQIVYLLNTGTTQTTIQVNVGGNGLKDLLTGEIISGSGSYSIPVDGLTGRFLLVQ</sequence>
<gene>
    <name evidence="3" type="ORF">C7959_10686</name>
</gene>
<proteinExistence type="predicted"/>
<evidence type="ECO:0000256" key="1">
    <source>
        <dbReference type="SAM" id="SignalP"/>
    </source>
</evidence>
<dbReference type="InterPro" id="IPR003961">
    <property type="entry name" value="FN3_dom"/>
</dbReference>
<dbReference type="RefSeq" id="WP_243832455.1">
    <property type="nucleotide sequence ID" value="NZ_SOEG01000006.1"/>
</dbReference>
<dbReference type="InterPro" id="IPR006047">
    <property type="entry name" value="GH13_cat_dom"/>
</dbReference>
<keyword evidence="1" id="KW-0732">Signal</keyword>
<dbReference type="PANTHER" id="PTHR10357:SF228">
    <property type="entry name" value="PUTATIVE-RELATED"/>
    <property type="match status" value="1"/>
</dbReference>
<dbReference type="PROSITE" id="PS51257">
    <property type="entry name" value="PROKAR_LIPOPROTEIN"/>
    <property type="match status" value="1"/>
</dbReference>
<feature type="domain" description="Fibronectin type-III" evidence="2">
    <location>
        <begin position="248"/>
        <end position="335"/>
    </location>
</feature>
<keyword evidence="4" id="KW-1185">Reference proteome</keyword>
<dbReference type="SMART" id="SM00642">
    <property type="entry name" value="Aamy"/>
    <property type="match status" value="1"/>
</dbReference>
<feature type="signal peptide" evidence="1">
    <location>
        <begin position="1"/>
        <end position="23"/>
    </location>
</feature>
<dbReference type="CDD" id="cd00551">
    <property type="entry name" value="AmyAc_family"/>
    <property type="match status" value="1"/>
</dbReference>
<dbReference type="InterPro" id="IPR036116">
    <property type="entry name" value="FN3_sf"/>
</dbReference>
<dbReference type="GO" id="GO:0009313">
    <property type="term" value="P:oligosaccharide catabolic process"/>
    <property type="evidence" value="ECO:0007669"/>
    <property type="project" value="TreeGrafter"/>
</dbReference>
<dbReference type="SUPFAM" id="SSF51445">
    <property type="entry name" value="(Trans)glycosidases"/>
    <property type="match status" value="1"/>
</dbReference>
<organism evidence="3 4">
    <name type="scientific">Orenia marismortui</name>
    <dbReference type="NCBI Taxonomy" id="46469"/>
    <lineage>
        <taxon>Bacteria</taxon>
        <taxon>Bacillati</taxon>
        <taxon>Bacillota</taxon>
        <taxon>Clostridia</taxon>
        <taxon>Halanaerobiales</taxon>
        <taxon>Halobacteroidaceae</taxon>
        <taxon>Orenia</taxon>
    </lineage>
</organism>
<dbReference type="PANTHER" id="PTHR10357">
    <property type="entry name" value="ALPHA-AMYLASE FAMILY MEMBER"/>
    <property type="match status" value="1"/>
</dbReference>
<dbReference type="SMART" id="SM00060">
    <property type="entry name" value="FN3"/>
    <property type="match status" value="1"/>
</dbReference>
<dbReference type="SUPFAM" id="SSF49265">
    <property type="entry name" value="Fibronectin type III"/>
    <property type="match status" value="1"/>
</dbReference>